<dbReference type="InterPro" id="IPR007730">
    <property type="entry name" value="SPOR-like_dom"/>
</dbReference>
<reference evidence="4" key="1">
    <citation type="journal article" date="2019" name="Int. J. Syst. Evol. Microbiol.">
        <title>The Global Catalogue of Microorganisms (GCM) 10K type strain sequencing project: providing services to taxonomists for standard genome sequencing and annotation.</title>
        <authorList>
            <consortium name="The Broad Institute Genomics Platform"/>
            <consortium name="The Broad Institute Genome Sequencing Center for Infectious Disease"/>
            <person name="Wu L."/>
            <person name="Ma J."/>
        </authorList>
    </citation>
    <scope>NUCLEOTIDE SEQUENCE [LARGE SCALE GENOMIC DNA]</scope>
    <source>
        <strain evidence="4">CCUG 61697</strain>
    </source>
</reference>
<dbReference type="Gene3D" id="3.30.70.1070">
    <property type="entry name" value="Sporulation related repeat"/>
    <property type="match status" value="1"/>
</dbReference>
<feature type="compositionally biased region" description="Polar residues" evidence="1">
    <location>
        <begin position="217"/>
        <end position="229"/>
    </location>
</feature>
<dbReference type="Pfam" id="PF05036">
    <property type="entry name" value="SPOR"/>
    <property type="match status" value="1"/>
</dbReference>
<keyword evidence="4" id="KW-1185">Reference proteome</keyword>
<gene>
    <name evidence="3" type="ORF">ACFQ2F_09890</name>
</gene>
<dbReference type="PROSITE" id="PS51724">
    <property type="entry name" value="SPOR"/>
    <property type="match status" value="1"/>
</dbReference>
<dbReference type="InterPro" id="IPR036680">
    <property type="entry name" value="SPOR-like_sf"/>
</dbReference>
<proteinExistence type="predicted"/>
<name>A0ABW3JAB7_9HYPH</name>
<dbReference type="SUPFAM" id="SSF48452">
    <property type="entry name" value="TPR-like"/>
    <property type="match status" value="1"/>
</dbReference>
<feature type="compositionally biased region" description="Pro residues" evidence="1">
    <location>
        <begin position="245"/>
        <end position="259"/>
    </location>
</feature>
<protein>
    <submittedName>
        <fullName evidence="3">SPOR domain-containing protein</fullName>
    </submittedName>
</protein>
<dbReference type="InterPro" id="IPR011990">
    <property type="entry name" value="TPR-like_helical_dom_sf"/>
</dbReference>
<evidence type="ECO:0000313" key="4">
    <source>
        <dbReference type="Proteomes" id="UP001597102"/>
    </source>
</evidence>
<evidence type="ECO:0000313" key="3">
    <source>
        <dbReference type="EMBL" id="MFD0987405.1"/>
    </source>
</evidence>
<dbReference type="SUPFAM" id="SSF110997">
    <property type="entry name" value="Sporulation related repeat"/>
    <property type="match status" value="1"/>
</dbReference>
<organism evidence="3 4">
    <name type="scientific">Methyloligella solikamskensis</name>
    <dbReference type="NCBI Taxonomy" id="1177756"/>
    <lineage>
        <taxon>Bacteria</taxon>
        <taxon>Pseudomonadati</taxon>
        <taxon>Pseudomonadota</taxon>
        <taxon>Alphaproteobacteria</taxon>
        <taxon>Hyphomicrobiales</taxon>
        <taxon>Hyphomicrobiaceae</taxon>
        <taxon>Methyloligella</taxon>
    </lineage>
</organism>
<comment type="caution">
    <text evidence="3">The sequence shown here is derived from an EMBL/GenBank/DDBJ whole genome shotgun (WGS) entry which is preliminary data.</text>
</comment>
<dbReference type="EMBL" id="JBHTJO010000001">
    <property type="protein sequence ID" value="MFD0987405.1"/>
    <property type="molecule type" value="Genomic_DNA"/>
</dbReference>
<dbReference type="Gene3D" id="1.25.40.10">
    <property type="entry name" value="Tetratricopeptide repeat domain"/>
    <property type="match status" value="1"/>
</dbReference>
<feature type="domain" description="SPOR" evidence="2">
    <location>
        <begin position="287"/>
        <end position="372"/>
    </location>
</feature>
<evidence type="ECO:0000259" key="2">
    <source>
        <dbReference type="PROSITE" id="PS51724"/>
    </source>
</evidence>
<sequence length="372" mass="38586">MIEARQRSGAPKPFAAIAHEAAGRSKTTGLFLAMALFVLCLAPAAASAVSAQVNTGAAELRAGRYQSAVQQLTAALGDESMSSRDAALALYYRGLANRKLGRHTQAIADLGNGIFLGLPSTDRVAAQVERGFAYRDLGLAEESKRELAYAQKAAPSQTARLTQQGGVNVREVATGTQQVAVGGFWDRLSPFSGTTGTPAKAPPPAQTTTSGPAATEGWSTQVATGDQTIPASPPPQAPAPAAAPSQPPQAAPAPAPQPEPSGNAITRWFGSWGNSYAEPPAQTASTAAGGGGYRLQLAASRSEAEARQLWQKVSSSNPALASKTPQIEEADVGDLGTFYRLQIGPFSDKAESEKLCNDLKRSGVECFLVVAR</sequence>
<feature type="region of interest" description="Disordered" evidence="1">
    <location>
        <begin position="190"/>
        <end position="289"/>
    </location>
</feature>
<dbReference type="RefSeq" id="WP_379089309.1">
    <property type="nucleotide sequence ID" value="NZ_JBHTJO010000001.1"/>
</dbReference>
<dbReference type="Proteomes" id="UP001597102">
    <property type="component" value="Unassembled WGS sequence"/>
</dbReference>
<accession>A0ABW3JAB7</accession>
<evidence type="ECO:0000256" key="1">
    <source>
        <dbReference type="SAM" id="MobiDB-lite"/>
    </source>
</evidence>